<comment type="similarity">
    <text evidence="2">Belongs to the cation transport ATPase (P-type) (TC 3.A.3) family. Type V subfamily.</text>
</comment>
<name>G5A9U2_PHYSP</name>
<dbReference type="PANTHER" id="PTHR45630">
    <property type="entry name" value="CATION-TRANSPORTING ATPASE-RELATED"/>
    <property type="match status" value="1"/>
</dbReference>
<dbReference type="PROSITE" id="PS00154">
    <property type="entry name" value="ATPASE_E1_E2"/>
    <property type="match status" value="1"/>
</dbReference>
<dbReference type="InterPro" id="IPR023214">
    <property type="entry name" value="HAD_sf"/>
</dbReference>
<dbReference type="KEGG" id="psoj:PHYSODRAFT_528929"/>
<evidence type="ECO:0000256" key="9">
    <source>
        <dbReference type="ARBA" id="ARBA00022989"/>
    </source>
</evidence>
<dbReference type="GO" id="GO:0016887">
    <property type="term" value="F:ATP hydrolysis activity"/>
    <property type="evidence" value="ECO:0007669"/>
    <property type="project" value="InterPro"/>
</dbReference>
<dbReference type="GO" id="GO:0019829">
    <property type="term" value="F:ATPase-coupled monoatomic cation transmembrane transporter activity"/>
    <property type="evidence" value="ECO:0007669"/>
    <property type="project" value="TreeGrafter"/>
</dbReference>
<dbReference type="SMR" id="G5A9U2"/>
<evidence type="ECO:0000259" key="14">
    <source>
        <dbReference type="Pfam" id="PF23143"/>
    </source>
</evidence>
<evidence type="ECO:0000256" key="11">
    <source>
        <dbReference type="SAM" id="MobiDB-lite"/>
    </source>
</evidence>
<dbReference type="GO" id="GO:0006874">
    <property type="term" value="P:intracellular calcium ion homeostasis"/>
    <property type="evidence" value="ECO:0007669"/>
    <property type="project" value="TreeGrafter"/>
</dbReference>
<dbReference type="InterPro" id="IPR006544">
    <property type="entry name" value="P-type_TPase_V"/>
</dbReference>
<dbReference type="InParanoid" id="G5A9U2"/>
<dbReference type="FunFam" id="2.70.150.10:FF:000070">
    <property type="entry name" value="Cation-transporting ATPase"/>
    <property type="match status" value="1"/>
</dbReference>
<evidence type="ECO:0000256" key="12">
    <source>
        <dbReference type="SAM" id="Phobius"/>
    </source>
</evidence>
<dbReference type="GeneID" id="20661301"/>
<dbReference type="Pfam" id="PF00122">
    <property type="entry name" value="E1-E2_ATPase"/>
    <property type="match status" value="1"/>
</dbReference>
<evidence type="ECO:0000256" key="7">
    <source>
        <dbReference type="ARBA" id="ARBA00022842"/>
    </source>
</evidence>
<dbReference type="Gene3D" id="1.20.1110.10">
    <property type="entry name" value="Calcium-transporting ATPase, transmembrane domain"/>
    <property type="match status" value="1"/>
</dbReference>
<dbReference type="GO" id="GO:0005789">
    <property type="term" value="C:endoplasmic reticulum membrane"/>
    <property type="evidence" value="ECO:0007669"/>
    <property type="project" value="TreeGrafter"/>
</dbReference>
<keyword evidence="6" id="KW-0067">ATP-binding</keyword>
<organism evidence="15 16">
    <name type="scientific">Phytophthora sojae (strain P6497)</name>
    <name type="common">Soybean stem and root rot agent</name>
    <name type="synonym">Phytophthora megasperma f. sp. glycines</name>
    <dbReference type="NCBI Taxonomy" id="1094619"/>
    <lineage>
        <taxon>Eukaryota</taxon>
        <taxon>Sar</taxon>
        <taxon>Stramenopiles</taxon>
        <taxon>Oomycota</taxon>
        <taxon>Peronosporomycetes</taxon>
        <taxon>Peronosporales</taxon>
        <taxon>Peronosporaceae</taxon>
        <taxon>Phytophthora</taxon>
    </lineage>
</organism>
<dbReference type="InterPro" id="IPR001757">
    <property type="entry name" value="P_typ_ATPase"/>
</dbReference>
<feature type="transmembrane region" description="Helical" evidence="12">
    <location>
        <begin position="433"/>
        <end position="454"/>
    </location>
</feature>
<keyword evidence="7" id="KW-0460">Magnesium</keyword>
<dbReference type="Gene3D" id="2.70.150.10">
    <property type="entry name" value="Calcium-transporting ATPase, cytoplasmic transduction domain A"/>
    <property type="match status" value="1"/>
</dbReference>
<feature type="region of interest" description="Disordered" evidence="11">
    <location>
        <begin position="913"/>
        <end position="945"/>
    </location>
</feature>
<reference evidence="15 16" key="1">
    <citation type="journal article" date="2006" name="Science">
        <title>Phytophthora genome sequences uncover evolutionary origins and mechanisms of pathogenesis.</title>
        <authorList>
            <person name="Tyler B.M."/>
            <person name="Tripathy S."/>
            <person name="Zhang X."/>
            <person name="Dehal P."/>
            <person name="Jiang R.H."/>
            <person name="Aerts A."/>
            <person name="Arredondo F.D."/>
            <person name="Baxter L."/>
            <person name="Bensasson D."/>
            <person name="Beynon J.L."/>
            <person name="Chapman J."/>
            <person name="Damasceno C.M."/>
            <person name="Dorrance A.E."/>
            <person name="Dou D."/>
            <person name="Dickerman A.W."/>
            <person name="Dubchak I.L."/>
            <person name="Garbelotto M."/>
            <person name="Gijzen M."/>
            <person name="Gordon S.G."/>
            <person name="Govers F."/>
            <person name="Grunwald N.J."/>
            <person name="Huang W."/>
            <person name="Ivors K.L."/>
            <person name="Jones R.W."/>
            <person name="Kamoun S."/>
            <person name="Krampis K."/>
            <person name="Lamour K.H."/>
            <person name="Lee M.K."/>
            <person name="McDonald W.H."/>
            <person name="Medina M."/>
            <person name="Meijer H.J."/>
            <person name="Nordberg E.K."/>
            <person name="Maclean D.J."/>
            <person name="Ospina-Giraldo M.D."/>
            <person name="Morris P.F."/>
            <person name="Phuntumart V."/>
            <person name="Putnam N.H."/>
            <person name="Rash S."/>
            <person name="Rose J.K."/>
            <person name="Sakihama Y."/>
            <person name="Salamov A.A."/>
            <person name="Savidor A."/>
            <person name="Scheuring C.F."/>
            <person name="Smith B.M."/>
            <person name="Sobral B.W."/>
            <person name="Terry A."/>
            <person name="Torto-Alalibo T.A."/>
            <person name="Win J."/>
            <person name="Xu Z."/>
            <person name="Zhang H."/>
            <person name="Grigoriev I.V."/>
            <person name="Rokhsar D.S."/>
            <person name="Boore J.L."/>
        </authorList>
    </citation>
    <scope>NUCLEOTIDE SEQUENCE [LARGE SCALE GENOMIC DNA]</scope>
    <source>
        <strain evidence="15 16">P6497</strain>
    </source>
</reference>
<evidence type="ECO:0000256" key="3">
    <source>
        <dbReference type="ARBA" id="ARBA00022692"/>
    </source>
</evidence>
<protein>
    <recommendedName>
        <fullName evidence="17">Cation-transporting ATPase</fullName>
    </recommendedName>
</protein>
<feature type="transmembrane region" description="Helical" evidence="12">
    <location>
        <begin position="1111"/>
        <end position="1132"/>
    </location>
</feature>
<dbReference type="SFLD" id="SFLDS00003">
    <property type="entry name" value="Haloacid_Dehalogenase"/>
    <property type="match status" value="1"/>
</dbReference>
<evidence type="ECO:0000256" key="6">
    <source>
        <dbReference type="ARBA" id="ARBA00022840"/>
    </source>
</evidence>
<dbReference type="RefSeq" id="XP_009536938.1">
    <property type="nucleotide sequence ID" value="XM_009538643.1"/>
</dbReference>
<keyword evidence="16" id="KW-1185">Reference proteome</keyword>
<dbReference type="SUPFAM" id="SSF81653">
    <property type="entry name" value="Calcium ATPase, transduction domain A"/>
    <property type="match status" value="1"/>
</dbReference>
<dbReference type="Proteomes" id="UP000002640">
    <property type="component" value="Unassembled WGS sequence"/>
</dbReference>
<dbReference type="GO" id="GO:0005524">
    <property type="term" value="F:ATP binding"/>
    <property type="evidence" value="ECO:0007669"/>
    <property type="project" value="UniProtKB-KW"/>
</dbReference>
<evidence type="ECO:0000259" key="13">
    <source>
        <dbReference type="Pfam" id="PF00122"/>
    </source>
</evidence>
<accession>G5A9U2</accession>
<dbReference type="Gene3D" id="3.40.50.1000">
    <property type="entry name" value="HAD superfamily/HAD-like"/>
    <property type="match status" value="1"/>
</dbReference>
<dbReference type="PRINTS" id="PR00119">
    <property type="entry name" value="CATATPASE"/>
</dbReference>
<dbReference type="InterPro" id="IPR059000">
    <property type="entry name" value="ATPase_P-type_domA"/>
</dbReference>
<dbReference type="InterPro" id="IPR023298">
    <property type="entry name" value="ATPase_P-typ_TM_dom_sf"/>
</dbReference>
<feature type="transmembrane region" description="Helical" evidence="12">
    <location>
        <begin position="1029"/>
        <end position="1045"/>
    </location>
</feature>
<dbReference type="GO" id="GO:0046872">
    <property type="term" value="F:metal ion binding"/>
    <property type="evidence" value="ECO:0007669"/>
    <property type="project" value="UniProtKB-KW"/>
</dbReference>
<comment type="subcellular location">
    <subcellularLocation>
        <location evidence="1">Membrane</location>
        <topology evidence="1">Multi-pass membrane protein</topology>
    </subcellularLocation>
</comment>
<dbReference type="AlphaFoldDB" id="G5A9U2"/>
<feature type="transmembrane region" description="Helical" evidence="12">
    <location>
        <begin position="50"/>
        <end position="70"/>
    </location>
</feature>
<evidence type="ECO:0000256" key="4">
    <source>
        <dbReference type="ARBA" id="ARBA00022723"/>
    </source>
</evidence>
<dbReference type="Pfam" id="PF23143">
    <property type="entry name" value="2TM_P5A-ATPase"/>
    <property type="match status" value="1"/>
</dbReference>
<dbReference type="SFLD" id="SFLDF00027">
    <property type="entry name" value="p-type_atpase"/>
    <property type="match status" value="1"/>
</dbReference>
<keyword evidence="5" id="KW-0547">Nucleotide-binding</keyword>
<dbReference type="SUPFAM" id="SSF81665">
    <property type="entry name" value="Calcium ATPase, transmembrane domain M"/>
    <property type="match status" value="1"/>
</dbReference>
<evidence type="ECO:0000256" key="2">
    <source>
        <dbReference type="ARBA" id="ARBA00006000"/>
    </source>
</evidence>
<dbReference type="InterPro" id="IPR036412">
    <property type="entry name" value="HAD-like_sf"/>
</dbReference>
<gene>
    <name evidence="15" type="ORF">PHYSODRAFT_528929</name>
</gene>
<sequence length="1189" mass="132063">MVRVGVTDADVASVALYTPLPWPMRLDLLPFLFLYATAAHLYASRPEDDVVAWVFGALSVFCHALALLGAEWSVEVRCWMSCARLTVVAPHARVKMLAKVEPALAMLPKQLCDCQLELGQPQDKGKDKQLKPKIKGTQVPTLWFSYQNLKFCLYEDVKTINKGDSQFRRLDFPSTGTLQSYLQTQGIASNDELLRARGKWGRNDFELPMPKFAELLKEQLVAPFFVFQFFCMLLWCLDEYMYYSLLTLLMLVIFECTVVKQRQQNMDTLLHMRRPPQPCLVFRLGRWVQVSSDELVPGDVCSVGHNERDTVVPCDLLLLRGNCVVNESMLSGESVPLRKEAVGASIVNDAEKLKNLEVDDGSSMKHKRHVLFGGTKVLQHTTPSSKDSLRVSAPPDGGCVGFVLRTGFGTTQGSLMRTILYSSQRVTANNTEAMWFIVLLLNFAVAAAAFVLAQGINDPTRNQFKLFLHCIMIITSVVPPELPMELSLAVTNSLIALTKSNIYCTEPFRIPFAGRIDICCFDKTGTLTSDELKLHGVAGLEAHHRGELDIIAPEQLPLDTELVLAGCQSLVLLNGHVAGDPLEMTAVRSIQWCLTSSEDGQEGLPSVQPSFFSDRRGEIQAVDILHSFTFSSELKRMTTVVCVRKADNDEQDEQRVLTKGAPEVLESLLSKKPTYYRRVHRHYASKGCRVLALGFRVLSVENSPDELRRKPRHELESDLTFAGFLIMDCPLKDDTKRTIRELMIAKHKVTMVTGDNPLTACDVARQVGINAGYSKLPLVLTPNAETETVEWKSIDDGSPDIEVETIPFNVDEVEKMQVQYDMCVTGDAMAMLFKQQENECADNAAVLEGFLAVLEKMCLCATVFARTSPQQKEHLIMAMNRCGKTTAMCGDGTNDVGALKQAHIGISIVNSSSTDHPPHVGARGAGNATDQSGLRHRRQPGRRDHSVQELQQSLYGSDDSQIVRLGDASIASPFTSKSSSIRVIKKLVRQGRCTLVTTIQMYKILGINCLITAYYLSSLFIHGVKNGDQQLTISGLSIAMFFLFLSRAKPARKLSHQRPPSGVFCLSVMVSIFGQFVIHLAFLAAALHVAQPFIQPGDPAMHPDGNFTPNVVNSIMFLMSSVMQVNTFVANYRGQPFMEGFWENKLLYRSALFNYAVLAVIIAEVFTPINAMLELVAMPNQEVTSLCWN</sequence>
<feature type="domain" description="P5A-ATPase transmembrane helical hairpin" evidence="14">
    <location>
        <begin position="20"/>
        <end position="84"/>
    </location>
</feature>
<feature type="transmembrane region" description="Helical" evidence="12">
    <location>
        <begin position="1152"/>
        <end position="1173"/>
    </location>
</feature>
<dbReference type="SFLD" id="SFLDG00002">
    <property type="entry name" value="C1.7:_P-type_atpase_like"/>
    <property type="match status" value="1"/>
</dbReference>
<keyword evidence="9 12" id="KW-1133">Transmembrane helix</keyword>
<keyword evidence="3 12" id="KW-0812">Transmembrane</keyword>
<keyword evidence="8" id="KW-1278">Translocase</keyword>
<feature type="transmembrane region" description="Helical" evidence="12">
    <location>
        <begin position="241"/>
        <end position="259"/>
    </location>
</feature>
<feature type="transmembrane region" description="Helical" evidence="12">
    <location>
        <begin position="219"/>
        <end position="235"/>
    </location>
</feature>
<dbReference type="InterPro" id="IPR018303">
    <property type="entry name" value="ATPase_P-typ_P_site"/>
</dbReference>
<evidence type="ECO:0000256" key="10">
    <source>
        <dbReference type="ARBA" id="ARBA00023136"/>
    </source>
</evidence>
<dbReference type="InterPro" id="IPR023299">
    <property type="entry name" value="ATPase_P-typ_cyto_dom_N"/>
</dbReference>
<dbReference type="STRING" id="1094619.G5A9U2"/>
<dbReference type="EMBL" id="JH159162">
    <property type="protein sequence ID" value="EGZ07372.1"/>
    <property type="molecule type" value="Genomic_DNA"/>
</dbReference>
<evidence type="ECO:0000313" key="15">
    <source>
        <dbReference type="EMBL" id="EGZ07372.1"/>
    </source>
</evidence>
<evidence type="ECO:0000313" key="16">
    <source>
        <dbReference type="Proteomes" id="UP000002640"/>
    </source>
</evidence>
<dbReference type="PANTHER" id="PTHR45630:SF7">
    <property type="entry name" value="ENDOPLASMIC RETICULUM TRANSMEMBRANE HELIX TRANSLOCASE"/>
    <property type="match status" value="1"/>
</dbReference>
<dbReference type="FunCoup" id="G5A9U2">
    <property type="interactions" value="552"/>
</dbReference>
<evidence type="ECO:0000256" key="8">
    <source>
        <dbReference type="ARBA" id="ARBA00022967"/>
    </source>
</evidence>
<dbReference type="InterPro" id="IPR044492">
    <property type="entry name" value="P_typ_ATPase_HD_dom"/>
</dbReference>
<dbReference type="InterPro" id="IPR057255">
    <property type="entry name" value="2TM_P5A-ATPase"/>
</dbReference>
<dbReference type="OMA" id="QKTKYVW"/>
<keyword evidence="4" id="KW-0479">Metal-binding</keyword>
<dbReference type="InterPro" id="IPR008250">
    <property type="entry name" value="ATPase_P-typ_transduc_dom_A_sf"/>
</dbReference>
<dbReference type="GO" id="GO:0015662">
    <property type="term" value="F:P-type ion transporter activity"/>
    <property type="evidence" value="ECO:0007669"/>
    <property type="project" value="TreeGrafter"/>
</dbReference>
<dbReference type="NCBIfam" id="TIGR01657">
    <property type="entry name" value="P-ATPase-V"/>
    <property type="match status" value="1"/>
</dbReference>
<dbReference type="SUPFAM" id="SSF56784">
    <property type="entry name" value="HAD-like"/>
    <property type="match status" value="1"/>
</dbReference>
<keyword evidence="10 12" id="KW-0472">Membrane</keyword>
<feature type="transmembrane region" description="Helical" evidence="12">
    <location>
        <begin position="1066"/>
        <end position="1091"/>
    </location>
</feature>
<evidence type="ECO:0008006" key="17">
    <source>
        <dbReference type="Google" id="ProtNLM"/>
    </source>
</evidence>
<dbReference type="NCBIfam" id="TIGR01494">
    <property type="entry name" value="ATPase_P-type"/>
    <property type="match status" value="1"/>
</dbReference>
<evidence type="ECO:0000256" key="1">
    <source>
        <dbReference type="ARBA" id="ARBA00004141"/>
    </source>
</evidence>
<dbReference type="Gene3D" id="3.40.1110.10">
    <property type="entry name" value="Calcium-transporting ATPase, cytoplasmic domain N"/>
    <property type="match status" value="1"/>
</dbReference>
<evidence type="ECO:0000256" key="5">
    <source>
        <dbReference type="ARBA" id="ARBA00022741"/>
    </source>
</evidence>
<proteinExistence type="inferred from homology"/>
<feature type="domain" description="P-type ATPase A" evidence="13">
    <location>
        <begin position="277"/>
        <end position="417"/>
    </location>
</feature>